<gene>
    <name evidence="2" type="ORF">ABB07_38470</name>
</gene>
<feature type="region of interest" description="Disordered" evidence="1">
    <location>
        <begin position="13"/>
        <end position="32"/>
    </location>
</feature>
<protein>
    <submittedName>
        <fullName evidence="2">Uncharacterized protein</fullName>
    </submittedName>
</protein>
<sequence>MAQAFGFFGAASESVGQGKDRPGYTPPEFGELHGPAFGRALHELTAEIRLQLLEGQVDRSSAEPVFVAGGGEHRVAGDA</sequence>
<keyword evidence="3" id="KW-1185">Reference proteome</keyword>
<proteinExistence type="predicted"/>
<evidence type="ECO:0000313" key="2">
    <source>
        <dbReference type="EMBL" id="AKJ15727.1"/>
    </source>
</evidence>
<accession>A0ABN4GT58</accession>
<dbReference type="Proteomes" id="UP000035366">
    <property type="component" value="Chromosome"/>
</dbReference>
<name>A0ABN4GT58_9ACTN</name>
<reference evidence="2 3" key="1">
    <citation type="journal article" date="2015" name="ISME J.">
        <title>Draft Genome Sequence of Streptomyces incarnatus NRRL8089, which Produces the Nucleoside Antibiotic Sinefungin.</title>
        <authorList>
            <person name="Oshima K."/>
            <person name="Hattori M."/>
            <person name="Shimizu H."/>
            <person name="Fukuda K."/>
            <person name="Nemoto M."/>
            <person name="Inagaki K."/>
            <person name="Tamura T."/>
        </authorList>
    </citation>
    <scope>NUCLEOTIDE SEQUENCE [LARGE SCALE GENOMIC DNA]</scope>
    <source>
        <strain evidence="2 3">NRRL 8089</strain>
    </source>
</reference>
<dbReference type="EMBL" id="CP011497">
    <property type="protein sequence ID" value="AKJ15727.1"/>
    <property type="molecule type" value="Genomic_DNA"/>
</dbReference>
<organism evidence="2 3">
    <name type="scientific">Streptomyces incarnatus</name>
    <dbReference type="NCBI Taxonomy" id="665007"/>
    <lineage>
        <taxon>Bacteria</taxon>
        <taxon>Bacillati</taxon>
        <taxon>Actinomycetota</taxon>
        <taxon>Actinomycetes</taxon>
        <taxon>Kitasatosporales</taxon>
        <taxon>Streptomycetaceae</taxon>
        <taxon>Streptomyces</taxon>
    </lineage>
</organism>
<evidence type="ECO:0000313" key="3">
    <source>
        <dbReference type="Proteomes" id="UP000035366"/>
    </source>
</evidence>
<evidence type="ECO:0000256" key="1">
    <source>
        <dbReference type="SAM" id="MobiDB-lite"/>
    </source>
</evidence>